<evidence type="ECO:0000256" key="4">
    <source>
        <dbReference type="ARBA" id="ARBA00022801"/>
    </source>
</evidence>
<keyword evidence="4" id="KW-0378">Hydrolase</keyword>
<evidence type="ECO:0000313" key="8">
    <source>
        <dbReference type="EMBL" id="JAC77604.1"/>
    </source>
</evidence>
<dbReference type="GO" id="GO:0006543">
    <property type="term" value="P:L-glutamine catabolic process"/>
    <property type="evidence" value="ECO:0007669"/>
    <property type="project" value="TreeGrafter"/>
</dbReference>
<dbReference type="EC" id="3.5.1.2" evidence="3"/>
<evidence type="ECO:0000256" key="6">
    <source>
        <dbReference type="SAM" id="MobiDB-lite"/>
    </source>
</evidence>
<dbReference type="PANTHER" id="PTHR12544:SF29">
    <property type="entry name" value="GLUTAMINASE"/>
    <property type="match status" value="1"/>
</dbReference>
<dbReference type="Pfam" id="PF04960">
    <property type="entry name" value="Glutaminase"/>
    <property type="match status" value="1"/>
</dbReference>
<gene>
    <name evidence="8" type="ORF">TSPGSL018_17270</name>
    <name evidence="7" type="ORF">TSPGSL018_23976</name>
</gene>
<organism evidence="8">
    <name type="scientific">Tetraselmis sp. GSL018</name>
    <dbReference type="NCBI Taxonomy" id="582737"/>
    <lineage>
        <taxon>Eukaryota</taxon>
        <taxon>Viridiplantae</taxon>
        <taxon>Chlorophyta</taxon>
        <taxon>core chlorophytes</taxon>
        <taxon>Chlorodendrophyceae</taxon>
        <taxon>Chlorodendrales</taxon>
        <taxon>Chlorodendraceae</taxon>
        <taxon>Tetraselmis</taxon>
    </lineage>
</organism>
<evidence type="ECO:0000256" key="5">
    <source>
        <dbReference type="ARBA" id="ARBA00049534"/>
    </source>
</evidence>
<dbReference type="SUPFAM" id="SSF56601">
    <property type="entry name" value="beta-lactamase/transpeptidase-like"/>
    <property type="match status" value="1"/>
</dbReference>
<evidence type="ECO:0000256" key="3">
    <source>
        <dbReference type="ARBA" id="ARBA00012918"/>
    </source>
</evidence>
<dbReference type="GO" id="GO:0006537">
    <property type="term" value="P:glutamate biosynthetic process"/>
    <property type="evidence" value="ECO:0007669"/>
    <property type="project" value="TreeGrafter"/>
</dbReference>
<dbReference type="EMBL" id="GBEZ01007890">
    <property type="protein sequence ID" value="JAC77604.1"/>
    <property type="molecule type" value="Transcribed_RNA"/>
</dbReference>
<dbReference type="EMBL" id="GBEZ01024822">
    <property type="protein sequence ID" value="JAC62204.1"/>
    <property type="molecule type" value="Transcribed_RNA"/>
</dbReference>
<dbReference type="InterPro" id="IPR012338">
    <property type="entry name" value="Beta-lactam/transpept-like"/>
</dbReference>
<name>A0A061S3R7_9CHLO</name>
<evidence type="ECO:0000313" key="7">
    <source>
        <dbReference type="EMBL" id="JAC62204.1"/>
    </source>
</evidence>
<comment type="subunit">
    <text evidence="2">Homotetramer.</text>
</comment>
<comment type="catalytic activity">
    <reaction evidence="5">
        <text>L-glutamine + H2O = L-glutamate + NH4(+)</text>
        <dbReference type="Rhea" id="RHEA:15889"/>
        <dbReference type="ChEBI" id="CHEBI:15377"/>
        <dbReference type="ChEBI" id="CHEBI:28938"/>
        <dbReference type="ChEBI" id="CHEBI:29985"/>
        <dbReference type="ChEBI" id="CHEBI:58359"/>
        <dbReference type="EC" id="3.5.1.2"/>
    </reaction>
</comment>
<sequence length="123" mass="13070">MYNGAGNWMMDVGLPAKSGVSGCILAVVPGICGIALFSPKLNEHGNSVRGIEACRLLSTQLNLHVLKKKEKNSSIMGSRFSSGSQMARSTLRSAMGMTEASKPSEDRSGSVSRGKKKAWEPNV</sequence>
<dbReference type="Gene3D" id="3.40.710.10">
    <property type="entry name" value="DD-peptidase/beta-lactamase superfamily"/>
    <property type="match status" value="1"/>
</dbReference>
<feature type="region of interest" description="Disordered" evidence="6">
    <location>
        <begin position="74"/>
        <end position="123"/>
    </location>
</feature>
<proteinExistence type="inferred from homology"/>
<evidence type="ECO:0000256" key="2">
    <source>
        <dbReference type="ARBA" id="ARBA00011881"/>
    </source>
</evidence>
<evidence type="ECO:0000256" key="1">
    <source>
        <dbReference type="ARBA" id="ARBA00011076"/>
    </source>
</evidence>
<dbReference type="AlphaFoldDB" id="A0A061S3R7"/>
<dbReference type="PANTHER" id="PTHR12544">
    <property type="entry name" value="GLUTAMINASE"/>
    <property type="match status" value="1"/>
</dbReference>
<feature type="compositionally biased region" description="Low complexity" evidence="6">
    <location>
        <begin position="74"/>
        <end position="84"/>
    </location>
</feature>
<dbReference type="InterPro" id="IPR015868">
    <property type="entry name" value="Glutaminase"/>
</dbReference>
<accession>A0A061S3R7</accession>
<protein>
    <recommendedName>
        <fullName evidence="3">glutaminase</fullName>
        <ecNumber evidence="3">3.5.1.2</ecNumber>
    </recommendedName>
</protein>
<dbReference type="GO" id="GO:0004359">
    <property type="term" value="F:glutaminase activity"/>
    <property type="evidence" value="ECO:0007669"/>
    <property type="project" value="UniProtKB-EC"/>
</dbReference>
<comment type="similarity">
    <text evidence="1">Belongs to the glutaminase family.</text>
</comment>
<reference evidence="8" key="1">
    <citation type="submission" date="2014-05" db="EMBL/GenBank/DDBJ databases">
        <title>The transcriptome of the halophilic microalga Tetraselmis sp. GSL018 isolated from the Great Salt Lake, Utah.</title>
        <authorList>
            <person name="Jinkerson R.E."/>
            <person name="D'Adamo S."/>
            <person name="Posewitz M.C."/>
        </authorList>
    </citation>
    <scope>NUCLEOTIDE SEQUENCE</scope>
    <source>
        <strain evidence="8">GSL018</strain>
    </source>
</reference>